<dbReference type="InterPro" id="IPR001425">
    <property type="entry name" value="Arc/bac/fun_rhodopsins"/>
</dbReference>
<dbReference type="PANTHER" id="PTHR28286:SF2">
    <property type="entry name" value="BACTERIORHODOPSIN _OPSIN, NOPA (EUROFUNG)"/>
    <property type="match status" value="1"/>
</dbReference>
<evidence type="ECO:0000256" key="6">
    <source>
        <dbReference type="ARBA" id="ARBA00022925"/>
    </source>
</evidence>
<evidence type="ECO:0000256" key="3">
    <source>
        <dbReference type="ARBA" id="ARBA00022543"/>
    </source>
</evidence>
<dbReference type="PROSITE" id="PS00950">
    <property type="entry name" value="BACTERIAL_OPSIN_1"/>
    <property type="match status" value="1"/>
</dbReference>
<evidence type="ECO:0000313" key="16">
    <source>
        <dbReference type="Proteomes" id="UP000006251"/>
    </source>
</evidence>
<dbReference type="SUPFAM" id="SSF81321">
    <property type="entry name" value="Family A G protein-coupled receptor-like"/>
    <property type="match status" value="1"/>
</dbReference>
<accession>K6ZVI3</accession>
<dbReference type="STRING" id="1121922.GCA_000428905_03024"/>
<keyword evidence="6 12" id="KW-0681">Retinal protein</keyword>
<feature type="site" description="Primary proton acceptor" evidence="11">
    <location>
        <position position="118"/>
    </location>
</feature>
<gene>
    <name evidence="15" type="ORF">GPAL_0465</name>
</gene>
<dbReference type="GO" id="GO:0010461">
    <property type="term" value="F:light-activated monoatomic ion channel activity"/>
    <property type="evidence" value="ECO:0007669"/>
    <property type="project" value="InterPro"/>
</dbReference>
<sequence>MTTNNAYTKAKGFSLSRTSVSLKMIVTALFLFALPSFAHAAANLAADDFVGISFWIISMALMASTVFFLWETQGVSAKWKTSLVVSALVTFIAAVHYFYMRDVWVATQTTPTVYRYIDWLLTVPLLMIEFYLILRAIGVASPGIFWRLLLGTLVMLIPGYMAEAGYINITVGFVIGMLGWFYILYEIFYGAAGKAAETVTSEAVKFAYNAMRWVVTVGWAIYPIGYVLGYMTGTADQESLNIIYNLADFVNKIAFGLLIWYAATSESQPMSVKQS</sequence>
<feature type="transmembrane region" description="Helical" evidence="13">
    <location>
        <begin position="119"/>
        <end position="137"/>
    </location>
</feature>
<evidence type="ECO:0000256" key="13">
    <source>
        <dbReference type="SAM" id="Phobius"/>
    </source>
</evidence>
<reference evidence="16" key="1">
    <citation type="journal article" date="2014" name="Environ. Microbiol.">
        <title>Comparative genomics of the marine bacterial genus Glaciecola reveals the high degree of genomic diversity and genomic characteristic for cold adaptation.</title>
        <authorList>
            <person name="Qin Q.L."/>
            <person name="Xie B.B."/>
            <person name="Yu Y."/>
            <person name="Shu Y.L."/>
            <person name="Rong J.C."/>
            <person name="Zhang Y.J."/>
            <person name="Zhao D.L."/>
            <person name="Chen X.L."/>
            <person name="Zhang X.Y."/>
            <person name="Chen B."/>
            <person name="Zhou B.C."/>
            <person name="Zhang Y.Z."/>
        </authorList>
    </citation>
    <scope>NUCLEOTIDE SEQUENCE [LARGE SCALE GENOMIC DNA]</scope>
    <source>
        <strain evidence="16">ACAM 615</strain>
    </source>
</reference>
<dbReference type="Pfam" id="PF01036">
    <property type="entry name" value="Bac_rhodopsin"/>
    <property type="match status" value="1"/>
</dbReference>
<feature type="transmembrane region" description="Helical" evidence="13">
    <location>
        <begin position="144"/>
        <end position="161"/>
    </location>
</feature>
<keyword evidence="7 13" id="KW-1133">Transmembrane helix</keyword>
<dbReference type="EMBL" id="BAEQ01000009">
    <property type="protein sequence ID" value="GAC27345.1"/>
    <property type="molecule type" value="Genomic_DNA"/>
</dbReference>
<name>K6ZVI3_9ALTE</name>
<dbReference type="RefSeq" id="WP_006008821.1">
    <property type="nucleotide sequence ID" value="NZ_AUAV01000016.1"/>
</dbReference>
<dbReference type="InterPro" id="IPR018229">
    <property type="entry name" value="Rhodopsin_retinal_BS"/>
</dbReference>
<evidence type="ECO:0000256" key="12">
    <source>
        <dbReference type="PIRSR" id="PIRSR038142-50"/>
    </source>
</evidence>
<dbReference type="CDD" id="cd15242">
    <property type="entry name" value="7tm_Proteorhodopsin"/>
    <property type="match status" value="1"/>
</dbReference>
<keyword evidence="3" id="KW-0600">Photoreceptor protein</keyword>
<feature type="transmembrane region" description="Helical" evidence="13">
    <location>
        <begin position="210"/>
        <end position="230"/>
    </location>
</feature>
<protein>
    <submittedName>
        <fullName evidence="15">Blue-light absorbing proteorhodopsin</fullName>
    </submittedName>
</protein>
<evidence type="ECO:0000256" key="5">
    <source>
        <dbReference type="ARBA" id="ARBA00022692"/>
    </source>
</evidence>
<dbReference type="InterPro" id="IPR017402">
    <property type="entry name" value="Proteorhodopsin"/>
</dbReference>
<keyword evidence="16" id="KW-1185">Reference proteome</keyword>
<dbReference type="GO" id="GO:0009881">
    <property type="term" value="F:photoreceptor activity"/>
    <property type="evidence" value="ECO:0007669"/>
    <property type="project" value="UniProtKB-KW"/>
</dbReference>
<feature type="modified residue" description="N6-(retinylidene)lysine" evidence="12">
    <location>
        <position position="252"/>
    </location>
</feature>
<proteinExistence type="inferred from homology"/>
<evidence type="ECO:0000256" key="4">
    <source>
        <dbReference type="ARBA" id="ARBA00022606"/>
    </source>
</evidence>
<dbReference type="Proteomes" id="UP000006251">
    <property type="component" value="Unassembled WGS sequence"/>
</dbReference>
<feature type="transmembrane region" description="Helical" evidence="13">
    <location>
        <begin position="82"/>
        <end position="99"/>
    </location>
</feature>
<evidence type="ECO:0000256" key="14">
    <source>
        <dbReference type="SAM" id="SignalP"/>
    </source>
</evidence>
<feature type="signal peptide" evidence="14">
    <location>
        <begin position="1"/>
        <end position="40"/>
    </location>
</feature>
<dbReference type="OrthoDB" id="30586at2"/>
<feature type="site" description="Primary proton donor" evidence="11">
    <location>
        <position position="129"/>
    </location>
</feature>
<evidence type="ECO:0000256" key="11">
    <source>
        <dbReference type="PIRSR" id="PIRSR038142-1"/>
    </source>
</evidence>
<feature type="chain" id="PRO_5003898644" evidence="14">
    <location>
        <begin position="41"/>
        <end position="275"/>
    </location>
</feature>
<keyword evidence="8 12" id="KW-0157">Chromophore</keyword>
<evidence type="ECO:0000256" key="9">
    <source>
        <dbReference type="ARBA" id="ARBA00023136"/>
    </source>
</evidence>
<comment type="PTM">
    <text evidence="12">Contains one covalently linked retinal chromophore.</text>
</comment>
<keyword evidence="9 13" id="KW-0472">Membrane</keyword>
<dbReference type="PANTHER" id="PTHR28286">
    <property type="match status" value="1"/>
</dbReference>
<feature type="site" description="Responsible for spectral tuning" evidence="11">
    <location>
        <position position="126"/>
    </location>
</feature>
<keyword evidence="10" id="KW-0675">Receptor</keyword>
<comment type="similarity">
    <text evidence="2">Belongs to the archaeal/bacterial/fungal opsin family.</text>
</comment>
<comment type="caution">
    <text evidence="15">The sequence shown here is derived from an EMBL/GenBank/DDBJ whole genome shotgun (WGS) entry which is preliminary data.</text>
</comment>
<feature type="transmembrane region" description="Helical" evidence="13">
    <location>
        <begin position="167"/>
        <end position="189"/>
    </location>
</feature>
<evidence type="ECO:0000256" key="10">
    <source>
        <dbReference type="ARBA" id="ARBA00023170"/>
    </source>
</evidence>
<evidence type="ECO:0000256" key="2">
    <source>
        <dbReference type="ARBA" id="ARBA00008130"/>
    </source>
</evidence>
<feature type="transmembrane region" description="Helical" evidence="13">
    <location>
        <begin position="242"/>
        <end position="263"/>
    </location>
</feature>
<dbReference type="PIRSF" id="PIRSF038142">
    <property type="entry name" value="Rhodopsin_bac_prd"/>
    <property type="match status" value="1"/>
</dbReference>
<keyword evidence="5 13" id="KW-0812">Transmembrane</keyword>
<feature type="transmembrane region" description="Helical" evidence="13">
    <location>
        <begin position="50"/>
        <end position="70"/>
    </location>
</feature>
<keyword evidence="14" id="KW-0732">Signal</keyword>
<evidence type="ECO:0000313" key="15">
    <source>
        <dbReference type="EMBL" id="GAC27345.1"/>
    </source>
</evidence>
<evidence type="ECO:0000256" key="7">
    <source>
        <dbReference type="ARBA" id="ARBA00022989"/>
    </source>
</evidence>
<comment type="subcellular location">
    <subcellularLocation>
        <location evidence="1">Membrane</location>
        <topology evidence="1">Multi-pass membrane protein</topology>
    </subcellularLocation>
</comment>
<dbReference type="SMART" id="SM01021">
    <property type="entry name" value="Bac_rhodopsin"/>
    <property type="match status" value="1"/>
</dbReference>
<evidence type="ECO:0000256" key="8">
    <source>
        <dbReference type="ARBA" id="ARBA00022991"/>
    </source>
</evidence>
<keyword evidence="4" id="KW-0716">Sensory transduction</keyword>
<evidence type="ECO:0000256" key="1">
    <source>
        <dbReference type="ARBA" id="ARBA00004141"/>
    </source>
</evidence>
<dbReference type="AlphaFoldDB" id="K6ZVI3"/>
<dbReference type="GO" id="GO:0007602">
    <property type="term" value="P:phototransduction"/>
    <property type="evidence" value="ECO:0007669"/>
    <property type="project" value="UniProtKB-KW"/>
</dbReference>
<organism evidence="15 16">
    <name type="scientific">Brumicola pallidula DSM 14239 = ACAM 615</name>
    <dbReference type="NCBI Taxonomy" id="1121922"/>
    <lineage>
        <taxon>Bacteria</taxon>
        <taxon>Pseudomonadati</taxon>
        <taxon>Pseudomonadota</taxon>
        <taxon>Gammaproteobacteria</taxon>
        <taxon>Alteromonadales</taxon>
        <taxon>Alteromonadaceae</taxon>
        <taxon>Brumicola</taxon>
    </lineage>
</organism>
<dbReference type="Gene3D" id="1.20.1070.10">
    <property type="entry name" value="Rhodopsin 7-helix transmembrane proteins"/>
    <property type="match status" value="1"/>
</dbReference>
<dbReference type="GO" id="GO:0016020">
    <property type="term" value="C:membrane"/>
    <property type="evidence" value="ECO:0007669"/>
    <property type="project" value="UniProtKB-SubCell"/>
</dbReference>